<proteinExistence type="predicted"/>
<dbReference type="AlphaFoldDB" id="A0A244CP40"/>
<evidence type="ECO:0000313" key="2">
    <source>
        <dbReference type="Proteomes" id="UP000194841"/>
    </source>
</evidence>
<reference evidence="1 2" key="1">
    <citation type="submission" date="2017-02" db="EMBL/GenBank/DDBJ databases">
        <title>Pseudoalteromonas ulvae TC14 Genome.</title>
        <authorList>
            <person name="Molmeret M."/>
        </authorList>
    </citation>
    <scope>NUCLEOTIDE SEQUENCE [LARGE SCALE GENOMIC DNA]</scope>
    <source>
        <strain evidence="1">TC14</strain>
    </source>
</reference>
<organism evidence="1 2">
    <name type="scientific">Pseudoalteromonas ulvae</name>
    <dbReference type="NCBI Taxonomy" id="107327"/>
    <lineage>
        <taxon>Bacteria</taxon>
        <taxon>Pseudomonadati</taxon>
        <taxon>Pseudomonadota</taxon>
        <taxon>Gammaproteobacteria</taxon>
        <taxon>Alteromonadales</taxon>
        <taxon>Pseudoalteromonadaceae</taxon>
        <taxon>Pseudoalteromonas</taxon>
    </lineage>
</organism>
<keyword evidence="2" id="KW-1185">Reference proteome</keyword>
<dbReference type="EMBL" id="MWPV01000004">
    <property type="protein sequence ID" value="OUL57383.1"/>
    <property type="molecule type" value="Genomic_DNA"/>
</dbReference>
<protein>
    <recommendedName>
        <fullName evidence="3">Orphan protein</fullName>
    </recommendedName>
</protein>
<dbReference type="OrthoDB" id="6315326at2"/>
<name>A0A244CP40_PSEDV</name>
<dbReference type="Proteomes" id="UP000194841">
    <property type="component" value="Unassembled WGS sequence"/>
</dbReference>
<evidence type="ECO:0000313" key="1">
    <source>
        <dbReference type="EMBL" id="OUL57383.1"/>
    </source>
</evidence>
<comment type="caution">
    <text evidence="1">The sequence shown here is derived from an EMBL/GenBank/DDBJ whole genome shotgun (WGS) entry which is preliminary data.</text>
</comment>
<gene>
    <name evidence="1" type="ORF">B1199_14555</name>
</gene>
<dbReference type="RefSeq" id="WP_086744840.1">
    <property type="nucleotide sequence ID" value="NZ_MWPV01000004.1"/>
</dbReference>
<accession>A0A244CP40</accession>
<evidence type="ECO:0008006" key="3">
    <source>
        <dbReference type="Google" id="ProtNLM"/>
    </source>
</evidence>
<sequence length="116" mass="13833">MKNFFIFVVIILALLSIDHPTIKEPRDKLFEQITGKLSDSTKLQKESLAKDVRIEIIDTIRLREKERIHIEETTTSDDKVIAWHKRYCDQRDLNPFFYGDKLRQVCQIMATRIKRK</sequence>